<organism evidence="1 2">
    <name type="scientific">Dyella nitratireducens</name>
    <dbReference type="NCBI Taxonomy" id="1849580"/>
    <lineage>
        <taxon>Bacteria</taxon>
        <taxon>Pseudomonadati</taxon>
        <taxon>Pseudomonadota</taxon>
        <taxon>Gammaproteobacteria</taxon>
        <taxon>Lysobacterales</taxon>
        <taxon>Rhodanobacteraceae</taxon>
        <taxon>Dyella</taxon>
    </lineage>
</organism>
<dbReference type="InterPro" id="IPR025630">
    <property type="entry name" value="DUF4288"/>
</dbReference>
<evidence type="ECO:0008006" key="3">
    <source>
        <dbReference type="Google" id="ProtNLM"/>
    </source>
</evidence>
<name>A0ABQ1FU10_9GAMM</name>
<dbReference type="Pfam" id="PF14119">
    <property type="entry name" value="DUF4288"/>
    <property type="match status" value="1"/>
</dbReference>
<evidence type="ECO:0000313" key="2">
    <source>
        <dbReference type="Proteomes" id="UP000620046"/>
    </source>
</evidence>
<sequence>MAWYGIRTIYQWGEKSDGTSIFEERIVVFEATSSDEAHAKASTEAKAYSGGTAWIAYPEQVGYEQDGKPLVDAYEVWSELFEGSCSLDEFYAQRYSRFLYHPE</sequence>
<protein>
    <recommendedName>
        <fullName evidence="3">DUF4288 domain-containing protein</fullName>
    </recommendedName>
</protein>
<comment type="caution">
    <text evidence="1">The sequence shown here is derived from an EMBL/GenBank/DDBJ whole genome shotgun (WGS) entry which is preliminary data.</text>
</comment>
<dbReference type="RefSeq" id="WP_188793877.1">
    <property type="nucleotide sequence ID" value="NZ_BMJA01000001.1"/>
</dbReference>
<reference evidence="2" key="1">
    <citation type="journal article" date="2019" name="Int. J. Syst. Evol. Microbiol.">
        <title>The Global Catalogue of Microorganisms (GCM) 10K type strain sequencing project: providing services to taxonomists for standard genome sequencing and annotation.</title>
        <authorList>
            <consortium name="The Broad Institute Genomics Platform"/>
            <consortium name="The Broad Institute Genome Sequencing Center for Infectious Disease"/>
            <person name="Wu L."/>
            <person name="Ma J."/>
        </authorList>
    </citation>
    <scope>NUCLEOTIDE SEQUENCE [LARGE SCALE GENOMIC DNA]</scope>
    <source>
        <strain evidence="2">CGMCC 1.15439</strain>
    </source>
</reference>
<evidence type="ECO:0000313" key="1">
    <source>
        <dbReference type="EMBL" id="GGA29511.1"/>
    </source>
</evidence>
<accession>A0ABQ1FU10</accession>
<dbReference type="Proteomes" id="UP000620046">
    <property type="component" value="Unassembled WGS sequence"/>
</dbReference>
<gene>
    <name evidence="1" type="ORF">GCM10010981_18060</name>
</gene>
<proteinExistence type="predicted"/>
<dbReference type="EMBL" id="BMJA01000001">
    <property type="protein sequence ID" value="GGA29511.1"/>
    <property type="molecule type" value="Genomic_DNA"/>
</dbReference>
<keyword evidence="2" id="KW-1185">Reference proteome</keyword>